<comment type="catalytic activity">
    <reaction evidence="1">
        <text>S-ubiquitinyl-[E2 ubiquitin-conjugating enzyme]-L-cysteine + [acceptor protein]-L-lysine = [E2 ubiquitin-conjugating enzyme]-L-cysteine + N(6)-ubiquitinyl-[acceptor protein]-L-lysine.</text>
        <dbReference type="EC" id="2.3.2.26"/>
    </reaction>
</comment>
<dbReference type="CDD" id="cd00078">
    <property type="entry name" value="HECTc"/>
    <property type="match status" value="1"/>
</dbReference>
<dbReference type="Gene3D" id="3.30.2410.10">
    <property type="entry name" value="Hect, E3 ligase catalytic domain"/>
    <property type="match status" value="1"/>
</dbReference>
<dbReference type="GO" id="GO:0000209">
    <property type="term" value="P:protein polyubiquitination"/>
    <property type="evidence" value="ECO:0007669"/>
    <property type="project" value="InterPro"/>
</dbReference>
<evidence type="ECO:0000256" key="3">
    <source>
        <dbReference type="ARBA" id="ARBA00012485"/>
    </source>
</evidence>
<keyword evidence="5 8" id="KW-0833">Ubl conjugation pathway</keyword>
<dbReference type="PROSITE" id="PS50237">
    <property type="entry name" value="HECT"/>
    <property type="match status" value="1"/>
</dbReference>
<dbReference type="Pfam" id="PF00632">
    <property type="entry name" value="HECT"/>
    <property type="match status" value="1"/>
</dbReference>
<accession>W9R8H4</accession>
<dbReference type="eggNOG" id="KOG4427">
    <property type="taxonomic scope" value="Eukaryota"/>
</dbReference>
<evidence type="ECO:0000256" key="1">
    <source>
        <dbReference type="ARBA" id="ARBA00000885"/>
    </source>
</evidence>
<dbReference type="FunFam" id="3.30.2160.10:FF:000002">
    <property type="entry name" value="Putative Ubiquitin-protein ligase E3C"/>
    <property type="match status" value="1"/>
</dbReference>
<dbReference type="Proteomes" id="UP000030645">
    <property type="component" value="Unassembled WGS sequence"/>
</dbReference>
<feature type="region of interest" description="Disordered" evidence="9">
    <location>
        <begin position="586"/>
        <end position="611"/>
    </location>
</feature>
<dbReference type="InterPro" id="IPR000569">
    <property type="entry name" value="HECT_dom"/>
</dbReference>
<dbReference type="SUPFAM" id="SSF56204">
    <property type="entry name" value="Hect, E3 ligase catalytic domain"/>
    <property type="match status" value="1"/>
</dbReference>
<dbReference type="Gene3D" id="3.90.1750.10">
    <property type="entry name" value="Hect, E3 ligase catalytic domains"/>
    <property type="match status" value="1"/>
</dbReference>
<dbReference type="EC" id="2.3.2.26" evidence="3"/>
<dbReference type="GO" id="GO:0006511">
    <property type="term" value="P:ubiquitin-dependent protein catabolic process"/>
    <property type="evidence" value="ECO:0007669"/>
    <property type="project" value="TreeGrafter"/>
</dbReference>
<keyword evidence="12" id="KW-1185">Reference proteome</keyword>
<evidence type="ECO:0000313" key="12">
    <source>
        <dbReference type="Proteomes" id="UP000030645"/>
    </source>
</evidence>
<dbReference type="InterPro" id="IPR044611">
    <property type="entry name" value="E3A/B/C-like"/>
</dbReference>
<evidence type="ECO:0000256" key="7">
    <source>
        <dbReference type="ARBA" id="ARBA00061247"/>
    </source>
</evidence>
<evidence type="ECO:0000256" key="9">
    <source>
        <dbReference type="SAM" id="MobiDB-lite"/>
    </source>
</evidence>
<evidence type="ECO:0000256" key="4">
    <source>
        <dbReference type="ARBA" id="ARBA00022679"/>
    </source>
</evidence>
<feature type="active site" description="Glycyl thioester intermediate" evidence="8">
    <location>
        <position position="1135"/>
    </location>
</feature>
<dbReference type="InterPro" id="IPR035983">
    <property type="entry name" value="Hect_E3_ubiquitin_ligase"/>
</dbReference>
<dbReference type="GO" id="GO:0061630">
    <property type="term" value="F:ubiquitin protein ligase activity"/>
    <property type="evidence" value="ECO:0007669"/>
    <property type="project" value="UniProtKB-EC"/>
</dbReference>
<feature type="region of interest" description="Disordered" evidence="9">
    <location>
        <begin position="548"/>
        <end position="570"/>
    </location>
</feature>
<dbReference type="FunFam" id="3.30.2410.10:FF:000017">
    <property type="entry name" value="E3 ubiquitin-protein ligase UPL7"/>
    <property type="match status" value="1"/>
</dbReference>
<dbReference type="STRING" id="981085.W9R8H4"/>
<evidence type="ECO:0000259" key="10">
    <source>
        <dbReference type="PROSITE" id="PS50237"/>
    </source>
</evidence>
<evidence type="ECO:0000256" key="6">
    <source>
        <dbReference type="ARBA" id="ARBA00057703"/>
    </source>
</evidence>
<dbReference type="KEGG" id="mnt:21405443"/>
<dbReference type="OrthoDB" id="8068875at2759"/>
<dbReference type="Gene3D" id="3.30.2160.10">
    <property type="entry name" value="Hect, E3 ligase catalytic domain"/>
    <property type="match status" value="1"/>
</dbReference>
<feature type="compositionally biased region" description="Basic and acidic residues" evidence="9">
    <location>
        <begin position="557"/>
        <end position="570"/>
    </location>
</feature>
<dbReference type="PANTHER" id="PTHR45700">
    <property type="entry name" value="UBIQUITIN-PROTEIN LIGASE E3C"/>
    <property type="match status" value="1"/>
</dbReference>
<gene>
    <name evidence="11" type="ORF">L484_022632</name>
</gene>
<dbReference type="SMART" id="SM00119">
    <property type="entry name" value="HECTc"/>
    <property type="match status" value="1"/>
</dbReference>
<comment type="similarity">
    <text evidence="7">Belongs to the UPL family.</text>
</comment>
<evidence type="ECO:0000256" key="2">
    <source>
        <dbReference type="ARBA" id="ARBA00004906"/>
    </source>
</evidence>
<evidence type="ECO:0000256" key="5">
    <source>
        <dbReference type="ARBA" id="ARBA00022786"/>
    </source>
</evidence>
<comment type="pathway">
    <text evidence="2">Protein modification; protein ubiquitination.</text>
</comment>
<name>W9R8H4_9ROSA</name>
<dbReference type="EMBL" id="KE344693">
    <property type="protein sequence ID" value="EXB75953.1"/>
    <property type="molecule type" value="Genomic_DNA"/>
</dbReference>
<keyword evidence="4" id="KW-0808">Transferase</keyword>
<dbReference type="PANTHER" id="PTHR45700:SF2">
    <property type="entry name" value="UBIQUITIN-PROTEIN LIGASE E3C"/>
    <property type="match status" value="1"/>
</dbReference>
<feature type="domain" description="HECT" evidence="10">
    <location>
        <begin position="823"/>
        <end position="1167"/>
    </location>
</feature>
<feature type="compositionally biased region" description="Polar residues" evidence="9">
    <location>
        <begin position="586"/>
        <end position="609"/>
    </location>
</feature>
<organism evidence="11 12">
    <name type="scientific">Morus notabilis</name>
    <dbReference type="NCBI Taxonomy" id="981085"/>
    <lineage>
        <taxon>Eukaryota</taxon>
        <taxon>Viridiplantae</taxon>
        <taxon>Streptophyta</taxon>
        <taxon>Embryophyta</taxon>
        <taxon>Tracheophyta</taxon>
        <taxon>Spermatophyta</taxon>
        <taxon>Magnoliopsida</taxon>
        <taxon>eudicotyledons</taxon>
        <taxon>Gunneridae</taxon>
        <taxon>Pentapetalae</taxon>
        <taxon>rosids</taxon>
        <taxon>fabids</taxon>
        <taxon>Rosales</taxon>
        <taxon>Moraceae</taxon>
        <taxon>Moreae</taxon>
        <taxon>Morus</taxon>
    </lineage>
</organism>
<protein>
    <recommendedName>
        <fullName evidence="3">HECT-type E3 ubiquitin transferase</fullName>
        <ecNumber evidence="3">2.3.2.26</ecNumber>
    </recommendedName>
</protein>
<sequence length="1167" mass="131464">MDEPRKHQGSLRGASAKEITRGALLQKVSQERELRHYAKRASAAAIFMQRVWRRYKVTVTVALQLQEEWEKNFANYRVGSLTGTQISSTVLRPFLFFTTCLATRHKRLQTRDLNCMGRCFKILLESVNSTDQRKNFCFMAMGTPEERKIWNYQSRKLISLCLFILAEFNQLCAGDQEFVAVTTLAMRLAVLLTDSKGWKNIADSDGQDVDIVAKDLVQFMGLGESGLYISVRRYINILDVPLSSQVENVVQKDDKFLITASAITLALRPLQVTSLNVDGPGLLDVHYAAEKYCASLLTIPWLVQRLPTVLVRAMKHKSTLTPCLQTLLILKERILNEMWEIDQLKVPFSPKVIPPVGWALANVICLATGGENGTLDSGWLDQGLDYVLYVHVIIILAEDLLARLESVGHLKENKESQSDDTKLVNDLTFGESEATHGSFVTSYMDLFKPVCQQRYLTDLLAIMEKDDHIHGTETLSQYELKNHGKLEFIDIAYFYSYLLRIVSFLHPTVGPLAVLNMLSFTPGFLVNLWGALESSLFSGDGATAENLHLSPSKTSRNKKDGLFEKKGKHGNKDESKWVSVLNKFTGKSQSGSESTNLVAEQSSPSQTNKGSRDDWDIELLRHGAEGISKDLSCLLHLFCAAYSHLLLILDDIEFYEKQVPFRIEQQRRIASVLNTFVYNGLSNSVGERSRPLMDSAIRCLHLMYERDCRHQFCPPVLWLSPGRKSRPPIAVAARTHEVLLANARIDDASALPSMGSVITTVPHVFPFEERVEMFIEFIEMDKASRKMAGEVDGPASRSVGIVVRRGHIVEDGFRQLNSLGPKLKSSIHVSFVSESGLPEAGLDYGGLSKEFLTDISKAAFSPEYGLFIQTSASDRLLIPNASAKYLENGIQMIEFLGRVVGKALYEGILLDYSFSHVFVQKLLGRYSFLDELSTLDPELYRNLMYVKHYDGDIKELSLDFTVTEESFGKRHVIELKPGGKDISVTNENKMQYLHAMAHYKLNRQILPFSNAFYRGLTDLISPSWLKLFNAREFNQLLSGGDHDIDIDDLRRNTRYTGGYTEGSRTVKIFWEVIKGFQPKERCMLLKFVTSCSRPPLLGFKHLQPTFTIHKVACSVPLWATIGGQDVERLPSASTCYNTLKLPTYKRPSTLREKLLYAISSNAGFELS</sequence>
<comment type="function">
    <text evidence="6">Probable E3 ubiquitin-protein ligase which mediates ubiquitination and subsequent proteasomal degradation of target proteins.</text>
</comment>
<reference evidence="12" key="1">
    <citation type="submission" date="2013-01" db="EMBL/GenBank/DDBJ databases">
        <title>Draft Genome Sequence of a Mulberry Tree, Morus notabilis C.K. Schneid.</title>
        <authorList>
            <person name="He N."/>
            <person name="Zhao S."/>
        </authorList>
    </citation>
    <scope>NUCLEOTIDE SEQUENCE</scope>
</reference>
<evidence type="ECO:0000256" key="8">
    <source>
        <dbReference type="PROSITE-ProRule" id="PRU00104"/>
    </source>
</evidence>
<proteinExistence type="inferred from homology"/>
<evidence type="ECO:0000313" key="11">
    <source>
        <dbReference type="EMBL" id="EXB75953.1"/>
    </source>
</evidence>
<dbReference type="AlphaFoldDB" id="W9R8H4"/>